<evidence type="ECO:0000256" key="2">
    <source>
        <dbReference type="ARBA" id="ARBA00022694"/>
    </source>
</evidence>
<reference evidence="4" key="1">
    <citation type="submission" date="2022-11" db="UniProtKB">
        <authorList>
            <consortium name="EnsemblMetazoa"/>
        </authorList>
    </citation>
    <scope>IDENTIFICATION</scope>
</reference>
<dbReference type="KEGG" id="epa:110240914"/>
<protein>
    <recommendedName>
        <fullName evidence="3">tRNA-splicing endonuclease subunit Sen15 domain-containing protein</fullName>
    </recommendedName>
</protein>
<sequence length="149" mass="17039">MTSRSNWFNEHPKFQQILSNGFDKYNPSSSRTAMLVYLELCERKHWFEVEIHPCDSLKRVFITGKPRKKAKKEAVVPVCVETEFSVDDLRSIVSEISTCCKELDLDLSGNPGVILGICESDSSIVYYKVYQGLEQPGQLMLGELEQEEK</sequence>
<organism evidence="4 5">
    <name type="scientific">Exaiptasia diaphana</name>
    <name type="common">Tropical sea anemone</name>
    <name type="synonym">Aiptasia pulchella</name>
    <dbReference type="NCBI Taxonomy" id="2652724"/>
    <lineage>
        <taxon>Eukaryota</taxon>
        <taxon>Metazoa</taxon>
        <taxon>Cnidaria</taxon>
        <taxon>Anthozoa</taxon>
        <taxon>Hexacorallia</taxon>
        <taxon>Actiniaria</taxon>
        <taxon>Aiptasiidae</taxon>
        <taxon>Exaiptasia</taxon>
    </lineage>
</organism>
<dbReference type="PANTHER" id="PTHR28582:SF1">
    <property type="entry name" value="TRNA-SPLICING ENDONUCLEASE SUBUNIT SEN15"/>
    <property type="match status" value="1"/>
</dbReference>
<keyword evidence="2" id="KW-0819">tRNA processing</keyword>
<dbReference type="AlphaFoldDB" id="A0A913XCG4"/>
<dbReference type="GeneID" id="110240914"/>
<proteinExistence type="inferred from homology"/>
<comment type="similarity">
    <text evidence="1">Belongs to the SEN15 family.</text>
</comment>
<evidence type="ECO:0000313" key="5">
    <source>
        <dbReference type="Proteomes" id="UP000887567"/>
    </source>
</evidence>
<dbReference type="RefSeq" id="XP_020902384.1">
    <property type="nucleotide sequence ID" value="XM_021046725.2"/>
</dbReference>
<dbReference type="GO" id="GO:0006388">
    <property type="term" value="P:tRNA splicing, via endonucleolytic cleavage and ligation"/>
    <property type="evidence" value="ECO:0007669"/>
    <property type="project" value="InterPro"/>
</dbReference>
<evidence type="ECO:0000313" key="4">
    <source>
        <dbReference type="EnsemblMetazoa" id="XP_020902384.1"/>
    </source>
</evidence>
<dbReference type="GeneID" id="110240899"/>
<evidence type="ECO:0000259" key="3">
    <source>
        <dbReference type="Pfam" id="PF09631"/>
    </source>
</evidence>
<dbReference type="Proteomes" id="UP000887567">
    <property type="component" value="Unplaced"/>
</dbReference>
<dbReference type="PANTHER" id="PTHR28582">
    <property type="entry name" value="TRNA-SPLICING ENDONUCLEASE SUBUNIT SEN15"/>
    <property type="match status" value="1"/>
</dbReference>
<dbReference type="RefSeq" id="XP_020902399.1">
    <property type="nucleotide sequence ID" value="XM_021046740.1"/>
</dbReference>
<dbReference type="OrthoDB" id="10002170at2759"/>
<dbReference type="Pfam" id="PF09631">
    <property type="entry name" value="Sen15"/>
    <property type="match status" value="1"/>
</dbReference>
<dbReference type="Gene3D" id="3.40.1350.10">
    <property type="match status" value="1"/>
</dbReference>
<keyword evidence="5" id="KW-1185">Reference proteome</keyword>
<feature type="domain" description="tRNA-splicing endonuclease subunit Sen15" evidence="3">
    <location>
        <begin position="35"/>
        <end position="138"/>
    </location>
</feature>
<dbReference type="EnsemblMetazoa" id="XM_021046725.2">
    <property type="protein sequence ID" value="XP_020902384.1"/>
    <property type="gene ID" value="LOC110240899"/>
</dbReference>
<accession>A0A913XCG4</accession>
<dbReference type="EnsemblMetazoa" id="XM_021046740.1">
    <property type="protein sequence ID" value="XP_020902399.1"/>
    <property type="gene ID" value="LOC110240914"/>
</dbReference>
<dbReference type="InterPro" id="IPR018593">
    <property type="entry name" value="tRNA-endonuc_su_Sen15"/>
</dbReference>
<dbReference type="SUPFAM" id="SSF53032">
    <property type="entry name" value="tRNA-intron endonuclease catalytic domain-like"/>
    <property type="match status" value="1"/>
</dbReference>
<name>A0A913XCG4_EXADI</name>
<dbReference type="InterPro" id="IPR036167">
    <property type="entry name" value="tRNA_intron_Endo_cat-like_sf"/>
</dbReference>
<dbReference type="GO" id="GO:0005634">
    <property type="term" value="C:nucleus"/>
    <property type="evidence" value="ECO:0007669"/>
    <property type="project" value="UniProtKB-ARBA"/>
</dbReference>
<dbReference type="KEGG" id="epa:110240899"/>
<dbReference type="GO" id="GO:0003676">
    <property type="term" value="F:nucleic acid binding"/>
    <property type="evidence" value="ECO:0007669"/>
    <property type="project" value="InterPro"/>
</dbReference>
<evidence type="ECO:0000256" key="1">
    <source>
        <dbReference type="ARBA" id="ARBA00006091"/>
    </source>
</evidence>
<dbReference type="InterPro" id="IPR011856">
    <property type="entry name" value="tRNA_endonuc-like_dom_sf"/>
</dbReference>